<dbReference type="PANTHER" id="PTHR33085">
    <property type="entry name" value="OS12G0113100 PROTEIN-RELATED"/>
    <property type="match status" value="1"/>
</dbReference>
<dbReference type="OrthoDB" id="591320at2759"/>
<dbReference type="Pfam" id="PF07893">
    <property type="entry name" value="DUF1668"/>
    <property type="match status" value="1"/>
</dbReference>
<gene>
    <name evidence="1" type="ORF">NCGR_LOCUS14971</name>
</gene>
<dbReference type="Proteomes" id="UP000604825">
    <property type="component" value="Unassembled WGS sequence"/>
</dbReference>
<evidence type="ECO:0000313" key="1">
    <source>
        <dbReference type="EMBL" id="CAD6221747.1"/>
    </source>
</evidence>
<evidence type="ECO:0000313" key="2">
    <source>
        <dbReference type="Proteomes" id="UP000604825"/>
    </source>
</evidence>
<organism evidence="1 2">
    <name type="scientific">Miscanthus lutarioriparius</name>
    <dbReference type="NCBI Taxonomy" id="422564"/>
    <lineage>
        <taxon>Eukaryota</taxon>
        <taxon>Viridiplantae</taxon>
        <taxon>Streptophyta</taxon>
        <taxon>Embryophyta</taxon>
        <taxon>Tracheophyta</taxon>
        <taxon>Spermatophyta</taxon>
        <taxon>Magnoliopsida</taxon>
        <taxon>Liliopsida</taxon>
        <taxon>Poales</taxon>
        <taxon>Poaceae</taxon>
        <taxon>PACMAD clade</taxon>
        <taxon>Panicoideae</taxon>
        <taxon>Andropogonodae</taxon>
        <taxon>Andropogoneae</taxon>
        <taxon>Saccharinae</taxon>
        <taxon>Miscanthus</taxon>
    </lineage>
</organism>
<protein>
    <submittedName>
        <fullName evidence="1">Uncharacterized protein</fullName>
    </submittedName>
</protein>
<dbReference type="InterPro" id="IPR012871">
    <property type="entry name" value="DUF1668_ORYSA"/>
</dbReference>
<dbReference type="EMBL" id="CAJGYO010000003">
    <property type="protein sequence ID" value="CAD6221747.1"/>
    <property type="molecule type" value="Genomic_DNA"/>
</dbReference>
<keyword evidence="2" id="KW-1185">Reference proteome</keyword>
<dbReference type="PANTHER" id="PTHR33085:SF113">
    <property type="entry name" value="OS05G0126000 PROTEIN"/>
    <property type="match status" value="1"/>
</dbReference>
<name>A0A811NGC7_9POAL</name>
<reference evidence="1" key="1">
    <citation type="submission" date="2020-10" db="EMBL/GenBank/DDBJ databases">
        <authorList>
            <person name="Han B."/>
            <person name="Lu T."/>
            <person name="Zhao Q."/>
            <person name="Huang X."/>
            <person name="Zhao Y."/>
        </authorList>
    </citation>
    <scope>NUCLEOTIDE SEQUENCE</scope>
</reference>
<comment type="caution">
    <text evidence="1">The sequence shown here is derived from an EMBL/GenBank/DDBJ whole genome shotgun (WGS) entry which is preliminary data.</text>
</comment>
<proteinExistence type="predicted"/>
<accession>A0A811NGC7</accession>
<sequence length="420" mass="45977">MAMLGRRFVNIVAAGKYKTGMLSVHRLDASKHLFYPSASEARFVGGDGEAPRPRPRRPTTKTLEELPAPCAIFKDATTAAARTRSTAFLSLVSPGSEGSRILFTNEAGDSMMYYADEGCPTGHTHAMPRLEEFAGPVAASVSVVAQQAGGGGAAVKEESLYVMHGVRDGVAPRFHVLRPPTDRWGGSTRVGEGWYWQSLPPPPFVSDDDDPDVVISSYTVVEGGRTICVSSYAAEAGTWCFDTVRGEWWHAGDWEMPFDGRAEYLADLDLWLGLSSSVGLGSTGTSTYYVYGELCTTSGLSLSAMAMNQPPTLLQRLYTPPEKRMMATNAKQVELINLGSGRFAIAKVFNWNHDYSDFEFGLDVVVGDKYDELLVVTGVEIRPCQPRDSCYIWSCSDGLELIPHKSVSYMCRTHRIHQVL</sequence>
<dbReference type="AlphaFoldDB" id="A0A811NGC7"/>